<dbReference type="AlphaFoldDB" id="A0A3P6TXG5"/>
<proteinExistence type="predicted"/>
<evidence type="ECO:0000313" key="3">
    <source>
        <dbReference type="Proteomes" id="UP000271889"/>
    </source>
</evidence>
<dbReference type="EMBL" id="UYRV01029513">
    <property type="protein sequence ID" value="VDK83660.1"/>
    <property type="molecule type" value="Genomic_DNA"/>
</dbReference>
<gene>
    <name evidence="2" type="ORF">CGOC_LOCUS8166</name>
</gene>
<keyword evidence="3" id="KW-1185">Reference proteome</keyword>
<sequence length="79" mass="9308">MVCLTYYTVIALLIVYVSTTPTATNTENFSRQERSALKRRMNREKRQFGWDSAYPTTYVYQTPYVGYYGSWGYPMMGVY</sequence>
<feature type="signal peptide" evidence="1">
    <location>
        <begin position="1"/>
        <end position="19"/>
    </location>
</feature>
<organism evidence="2 3">
    <name type="scientific">Cylicostephanus goldi</name>
    <name type="common">Nematode worm</name>
    <dbReference type="NCBI Taxonomy" id="71465"/>
    <lineage>
        <taxon>Eukaryota</taxon>
        <taxon>Metazoa</taxon>
        <taxon>Ecdysozoa</taxon>
        <taxon>Nematoda</taxon>
        <taxon>Chromadorea</taxon>
        <taxon>Rhabditida</taxon>
        <taxon>Rhabditina</taxon>
        <taxon>Rhabditomorpha</taxon>
        <taxon>Strongyloidea</taxon>
        <taxon>Strongylidae</taxon>
        <taxon>Cylicostephanus</taxon>
    </lineage>
</organism>
<feature type="chain" id="PRO_5018311137" evidence="1">
    <location>
        <begin position="20"/>
        <end position="79"/>
    </location>
</feature>
<reference evidence="2 3" key="1">
    <citation type="submission" date="2018-11" db="EMBL/GenBank/DDBJ databases">
        <authorList>
            <consortium name="Pathogen Informatics"/>
        </authorList>
    </citation>
    <scope>NUCLEOTIDE SEQUENCE [LARGE SCALE GENOMIC DNA]</scope>
</reference>
<dbReference type="Proteomes" id="UP000271889">
    <property type="component" value="Unassembled WGS sequence"/>
</dbReference>
<evidence type="ECO:0000313" key="2">
    <source>
        <dbReference type="EMBL" id="VDK83660.1"/>
    </source>
</evidence>
<evidence type="ECO:0000256" key="1">
    <source>
        <dbReference type="SAM" id="SignalP"/>
    </source>
</evidence>
<keyword evidence="1" id="KW-0732">Signal</keyword>
<protein>
    <submittedName>
        <fullName evidence="2">Uncharacterized protein</fullName>
    </submittedName>
</protein>
<accession>A0A3P6TXG5</accession>
<name>A0A3P6TXG5_CYLGO</name>